<organism evidence="11">
    <name type="scientific">Conopomorpha sinensis</name>
    <name type="common">litch fruit borer</name>
    <dbReference type="NCBI Taxonomy" id="940481"/>
    <lineage>
        <taxon>Eukaryota</taxon>
        <taxon>Metazoa</taxon>
        <taxon>Ecdysozoa</taxon>
        <taxon>Arthropoda</taxon>
        <taxon>Hexapoda</taxon>
        <taxon>Insecta</taxon>
        <taxon>Pterygota</taxon>
        <taxon>Neoptera</taxon>
        <taxon>Endopterygota</taxon>
        <taxon>Lepidoptera</taxon>
        <taxon>Glossata</taxon>
        <taxon>Ditrysia</taxon>
        <taxon>Tineoidea</taxon>
        <taxon>Gracillariidae</taxon>
        <taxon>Conopomorpha</taxon>
    </lineage>
</organism>
<evidence type="ECO:0000256" key="4">
    <source>
        <dbReference type="ARBA" id="ARBA00022692"/>
    </source>
</evidence>
<dbReference type="PANTHER" id="PTHR21137:SF35">
    <property type="entry name" value="ODORANT RECEPTOR 19A-RELATED"/>
    <property type="match status" value="1"/>
</dbReference>
<dbReference type="AlphaFoldDB" id="A0A3Q8HDB1"/>
<feature type="transmembrane region" description="Helical" evidence="10">
    <location>
        <begin position="318"/>
        <end position="336"/>
    </location>
</feature>
<evidence type="ECO:0000256" key="5">
    <source>
        <dbReference type="ARBA" id="ARBA00022725"/>
    </source>
</evidence>
<keyword evidence="8 10" id="KW-0675">Receptor</keyword>
<evidence type="ECO:0000313" key="11">
    <source>
        <dbReference type="EMBL" id="AXY83453.1"/>
    </source>
</evidence>
<protein>
    <recommendedName>
        <fullName evidence="10">Odorant receptor</fullName>
    </recommendedName>
</protein>
<dbReference type="GO" id="GO:0005886">
    <property type="term" value="C:plasma membrane"/>
    <property type="evidence" value="ECO:0007669"/>
    <property type="project" value="UniProtKB-SubCell"/>
</dbReference>
<dbReference type="GO" id="GO:0004984">
    <property type="term" value="F:olfactory receptor activity"/>
    <property type="evidence" value="ECO:0007669"/>
    <property type="project" value="InterPro"/>
</dbReference>
<comment type="subcellular location">
    <subcellularLocation>
        <location evidence="1 10">Cell membrane</location>
        <topology evidence="1 10">Multi-pass membrane protein</topology>
    </subcellularLocation>
</comment>
<evidence type="ECO:0000256" key="9">
    <source>
        <dbReference type="ARBA" id="ARBA00023224"/>
    </source>
</evidence>
<dbReference type="GO" id="GO:0005549">
    <property type="term" value="F:odorant binding"/>
    <property type="evidence" value="ECO:0007669"/>
    <property type="project" value="InterPro"/>
</dbReference>
<evidence type="ECO:0000256" key="8">
    <source>
        <dbReference type="ARBA" id="ARBA00023170"/>
    </source>
</evidence>
<sequence>MSAHYETFHRVLSLAGITIFAEDHWNSKPWLYWQIINVFIGFLTFVFTTGFCIVNLSDLPMFIEGACIWTTGLVMFISLCVCVTFRKNLRQYLLEMVFKDAMQEMPLVENIFLKNVKGKYLNELKKTVEESQVFLIKITRFLLKIYVGCVFVTATLYLLGAVYQMATRDDKTERILAFEMWFPWSLEDYGVYTATFIFHAYAGYLCCVAYPGFQATLVLLDGQLIRQLRILEYILKNIDVLSRDMIDEGLGREWQGTCTDLLTQCVQHYMKLKNFSNRLNKICQPFYFVLIFDAIMLVCVCSVKIALSNKLSSEVIKYYVHELCFIAVVMMFCLLGQQIQNECEKLEAVVFDRWYTFDMRHRRHLMIFKVALGQRMPITIFGSITLSLPTFTWFIKTGASFFTLMMTFLEQ</sequence>
<keyword evidence="3 10" id="KW-0716">Sensory transduction</keyword>
<dbReference type="GO" id="GO:0007165">
    <property type="term" value="P:signal transduction"/>
    <property type="evidence" value="ECO:0007669"/>
    <property type="project" value="UniProtKB-KW"/>
</dbReference>
<keyword evidence="5 10" id="KW-0552">Olfaction</keyword>
<keyword evidence="4 10" id="KW-0812">Transmembrane</keyword>
<evidence type="ECO:0000256" key="2">
    <source>
        <dbReference type="ARBA" id="ARBA00022475"/>
    </source>
</evidence>
<name>A0A3Q8HDB1_9NEOP</name>
<evidence type="ECO:0000256" key="7">
    <source>
        <dbReference type="ARBA" id="ARBA00023136"/>
    </source>
</evidence>
<keyword evidence="7 10" id="KW-0472">Membrane</keyword>
<comment type="caution">
    <text evidence="10">Lacks conserved residue(s) required for the propagation of feature annotation.</text>
</comment>
<feature type="transmembrane region" description="Helical" evidence="10">
    <location>
        <begin position="189"/>
        <end position="220"/>
    </location>
</feature>
<feature type="transmembrane region" description="Helical" evidence="10">
    <location>
        <begin position="286"/>
        <end position="306"/>
    </location>
</feature>
<keyword evidence="9 10" id="KW-0807">Transducer</keyword>
<feature type="transmembrane region" description="Helical" evidence="10">
    <location>
        <begin position="62"/>
        <end position="85"/>
    </location>
</feature>
<dbReference type="EMBL" id="MF625626">
    <property type="protein sequence ID" value="AXY83453.1"/>
    <property type="molecule type" value="mRNA"/>
</dbReference>
<dbReference type="InterPro" id="IPR004117">
    <property type="entry name" value="7tm6_olfct_rcpt"/>
</dbReference>
<dbReference type="Pfam" id="PF02949">
    <property type="entry name" value="7tm_6"/>
    <property type="match status" value="1"/>
</dbReference>
<dbReference type="PANTHER" id="PTHR21137">
    <property type="entry name" value="ODORANT RECEPTOR"/>
    <property type="match status" value="1"/>
</dbReference>
<evidence type="ECO:0000256" key="3">
    <source>
        <dbReference type="ARBA" id="ARBA00022606"/>
    </source>
</evidence>
<comment type="similarity">
    <text evidence="10">Belongs to the insect chemoreceptor superfamily. Heteromeric odorant receptor channel (TC 1.A.69) family.</text>
</comment>
<proteinExistence type="evidence at transcript level"/>
<evidence type="ECO:0000256" key="10">
    <source>
        <dbReference type="RuleBase" id="RU351113"/>
    </source>
</evidence>
<evidence type="ECO:0000256" key="1">
    <source>
        <dbReference type="ARBA" id="ARBA00004651"/>
    </source>
</evidence>
<keyword evidence="2" id="KW-1003">Cell membrane</keyword>
<feature type="transmembrane region" description="Helical" evidence="10">
    <location>
        <begin position="35"/>
        <end position="56"/>
    </location>
</feature>
<feature type="transmembrane region" description="Helical" evidence="10">
    <location>
        <begin position="141"/>
        <end position="163"/>
    </location>
</feature>
<reference evidence="11" key="1">
    <citation type="submission" date="2017-08" db="EMBL/GenBank/DDBJ databases">
        <title>Analysis of the Antennal Transcriptome and Chemosensory-related Genes of Conopomorpha sinensis Bradley (Lepidoptera: Gracilariidae).</title>
        <authorList>
            <person name="Li P."/>
            <person name="Liu Y."/>
            <person name="Wang S."/>
            <person name="Sun H."/>
        </authorList>
    </citation>
    <scope>NUCLEOTIDE SEQUENCE</scope>
</reference>
<keyword evidence="6 10" id="KW-1133">Transmembrane helix</keyword>
<evidence type="ECO:0000256" key="6">
    <source>
        <dbReference type="ARBA" id="ARBA00022989"/>
    </source>
</evidence>
<accession>A0A3Q8HDB1</accession>